<dbReference type="InterPro" id="IPR001031">
    <property type="entry name" value="Thioesterase"/>
</dbReference>
<evidence type="ECO:0000313" key="4">
    <source>
        <dbReference type="Proteomes" id="UP000614047"/>
    </source>
</evidence>
<accession>A0A931DIC4</accession>
<feature type="domain" description="Thioesterase" evidence="2">
    <location>
        <begin position="24"/>
        <end position="242"/>
    </location>
</feature>
<reference evidence="3" key="1">
    <citation type="submission" date="2020-11" db="EMBL/GenBank/DDBJ databases">
        <title>Sequencing the genomes of 1000 actinobacteria strains.</title>
        <authorList>
            <person name="Klenk H.-P."/>
        </authorList>
    </citation>
    <scope>NUCLEOTIDE SEQUENCE</scope>
    <source>
        <strain evidence="3">DSM 43175</strain>
    </source>
</reference>
<dbReference type="GO" id="GO:0008610">
    <property type="term" value="P:lipid biosynthetic process"/>
    <property type="evidence" value="ECO:0007669"/>
    <property type="project" value="TreeGrafter"/>
</dbReference>
<protein>
    <submittedName>
        <fullName evidence="3">Surfactin synthase thioesterase subunit</fullName>
    </submittedName>
</protein>
<proteinExistence type="inferred from homology"/>
<sequence>MTREAARGRAFRGLAGPAPGGRPRLFCVPYAGGGENAFDSWTPLVAGHFDVHVARLPGRGGRFGEPFPESLRALVRDLAAEMAPHLGEEAILFGHSMGATIALELARELRYAHGARLGRLVVSGRPAPGTRRRRLHELDDEELAAVMRALGGTHPEVLGQPELWEVLAPILRGDLRLIETHEVAEGPPLDCPVAAYGAVHDPDTTPPLLEGWARVGTGPFSTRIFPGGHFYFRTHPEALATELLTRFAPRPS</sequence>
<dbReference type="Pfam" id="PF00975">
    <property type="entry name" value="Thioesterase"/>
    <property type="match status" value="1"/>
</dbReference>
<dbReference type="InterPro" id="IPR012223">
    <property type="entry name" value="TEII"/>
</dbReference>
<organism evidence="3 4">
    <name type="scientific">Actinomadura viridis</name>
    <dbReference type="NCBI Taxonomy" id="58110"/>
    <lineage>
        <taxon>Bacteria</taxon>
        <taxon>Bacillati</taxon>
        <taxon>Actinomycetota</taxon>
        <taxon>Actinomycetes</taxon>
        <taxon>Streptosporangiales</taxon>
        <taxon>Thermomonosporaceae</taxon>
        <taxon>Actinomadura</taxon>
    </lineage>
</organism>
<dbReference type="RefSeq" id="WP_197013012.1">
    <property type="nucleotide sequence ID" value="NZ_BAABES010000011.1"/>
</dbReference>
<dbReference type="PANTHER" id="PTHR11487">
    <property type="entry name" value="THIOESTERASE"/>
    <property type="match status" value="1"/>
</dbReference>
<dbReference type="Gene3D" id="3.40.50.1820">
    <property type="entry name" value="alpha/beta hydrolase"/>
    <property type="match status" value="1"/>
</dbReference>
<name>A0A931DIC4_9ACTN</name>
<evidence type="ECO:0000313" key="3">
    <source>
        <dbReference type="EMBL" id="MBG6090565.1"/>
    </source>
</evidence>
<dbReference type="Proteomes" id="UP000614047">
    <property type="component" value="Unassembled WGS sequence"/>
</dbReference>
<keyword evidence="4" id="KW-1185">Reference proteome</keyword>
<dbReference type="EMBL" id="JADOUA010000001">
    <property type="protein sequence ID" value="MBG6090565.1"/>
    <property type="molecule type" value="Genomic_DNA"/>
</dbReference>
<dbReference type="SUPFAM" id="SSF53474">
    <property type="entry name" value="alpha/beta-Hydrolases"/>
    <property type="match status" value="1"/>
</dbReference>
<dbReference type="PANTHER" id="PTHR11487:SF0">
    <property type="entry name" value="S-ACYL FATTY ACID SYNTHASE THIOESTERASE, MEDIUM CHAIN"/>
    <property type="match status" value="1"/>
</dbReference>
<comment type="caution">
    <text evidence="3">The sequence shown here is derived from an EMBL/GenBank/DDBJ whole genome shotgun (WGS) entry which is preliminary data.</text>
</comment>
<gene>
    <name evidence="3" type="ORF">IW256_004678</name>
</gene>
<evidence type="ECO:0000256" key="1">
    <source>
        <dbReference type="ARBA" id="ARBA00007169"/>
    </source>
</evidence>
<dbReference type="AlphaFoldDB" id="A0A931DIC4"/>
<evidence type="ECO:0000259" key="2">
    <source>
        <dbReference type="Pfam" id="PF00975"/>
    </source>
</evidence>
<dbReference type="InterPro" id="IPR029058">
    <property type="entry name" value="AB_hydrolase_fold"/>
</dbReference>
<comment type="similarity">
    <text evidence="1">Belongs to the thioesterase family.</text>
</comment>